<dbReference type="GO" id="GO:0005886">
    <property type="term" value="C:plasma membrane"/>
    <property type="evidence" value="ECO:0007669"/>
    <property type="project" value="UniProtKB-SubCell"/>
</dbReference>
<organism evidence="15 17">
    <name type="scientific">Didymodactylos carnosus</name>
    <dbReference type="NCBI Taxonomy" id="1234261"/>
    <lineage>
        <taxon>Eukaryota</taxon>
        <taxon>Metazoa</taxon>
        <taxon>Spiralia</taxon>
        <taxon>Gnathifera</taxon>
        <taxon>Rotifera</taxon>
        <taxon>Eurotatoria</taxon>
        <taxon>Bdelloidea</taxon>
        <taxon>Philodinida</taxon>
        <taxon>Philodinidae</taxon>
        <taxon>Didymodactylos</taxon>
    </lineage>
</organism>
<keyword evidence="9 12" id="KW-0472">Membrane</keyword>
<dbReference type="Proteomes" id="UP000681722">
    <property type="component" value="Unassembled WGS sequence"/>
</dbReference>
<evidence type="ECO:0000256" key="12">
    <source>
        <dbReference type="SAM" id="Phobius"/>
    </source>
</evidence>
<dbReference type="EMBL" id="CAJOBC010000886">
    <property type="protein sequence ID" value="CAF3635901.1"/>
    <property type="molecule type" value="Genomic_DNA"/>
</dbReference>
<dbReference type="InterPro" id="IPR015919">
    <property type="entry name" value="Cadherin-like_sf"/>
</dbReference>
<dbReference type="PANTHER" id="PTHR24028">
    <property type="entry name" value="CADHERIN-87A"/>
    <property type="match status" value="1"/>
</dbReference>
<reference evidence="15" key="1">
    <citation type="submission" date="2021-02" db="EMBL/GenBank/DDBJ databases">
        <authorList>
            <person name="Nowell W R."/>
        </authorList>
    </citation>
    <scope>NUCLEOTIDE SEQUENCE</scope>
</reference>
<comment type="caution">
    <text evidence="15">The sequence shown here is derived from an EMBL/GenBank/DDBJ whole genome shotgun (WGS) entry which is preliminary data.</text>
</comment>
<evidence type="ECO:0000256" key="3">
    <source>
        <dbReference type="ARBA" id="ARBA00022692"/>
    </source>
</evidence>
<dbReference type="FunFam" id="2.60.40.60:FF:000002">
    <property type="entry name" value="Protocadherin alpha 2"/>
    <property type="match status" value="1"/>
</dbReference>
<evidence type="ECO:0000313" key="16">
    <source>
        <dbReference type="EMBL" id="CAF3635901.1"/>
    </source>
</evidence>
<evidence type="ECO:0000256" key="9">
    <source>
        <dbReference type="ARBA" id="ARBA00023136"/>
    </source>
</evidence>
<sequence length="1026" mass="117833">MFFLPSVLILSILTIQICFSKKDTIHIMEDLPIGSAIYTFPFDSCSSINTIHSLPNSNRFSFIDGQRSQNQYFLIDPFTGRVTTKKLIDRDDFCLNRLCSCERCEINLEVLCVNSDVYFTGVSIIIDDLNDHAPRFDKLNYDIEVLENVPIGYIIPLDAAIDRDYGNNSIQGYKLIQDEQNKIKNVFQLQQDLLSLRLIKLLDREICDILIYTLIATDGGQPRLSGRMKITIKIMDVNDNSPIMDRKEIYVQLSELTPIDNLVTRIHAFDGDSGLNGQIRYSISLIDPPSANKTFKLDSESGELKLAKLLDYEIEKHYRLTICAADRGQGSMPAFSIVDVTVKDENDNEPLFMIKFAEYKSEYVYSNNTKIIYIKENAPNGTFLGHISINDIDEGENGHVNWKLNGNETIYTKEIFNDAFLIFTNRTFDREINDFYEISLFAVDNGQIPKSNTFNFSLIILDENDNEPLFEQNSYTVNIQENILVGSIIVSVHATDFDQNDNGYITYRIVANDNIALEYFNINEHTGDIRVQQSLDRETISQFKFEVSASDNGQPSLTSIVNCTINILDINDNKPIFSNNTFEFYIQETQEAQTIIIGQINATDLDESQNGQINYRLIYNRTIDYTNETRNDINDNEWPFYLTLNGTFYLKGHVDYEQQTRYDMSVMAYDQKGLNTTVPLTIHIQNRNDWCPELKNQTVYFFINIDEWNQTALYNPVEIDDGDNDTCQMILLNFNNLFQLEEISRNIFNLKAIAIPYNELYVLDIKLQDIVPNDDKTCEKRVKIIVAIGNNQTNQSQVHEIAQQYLETIRLRDIHAARQGSYFDLTLFNIIGLFIILCFLIILILIVIRIGLATTRRKSTRYHIHHHKDHPNRIGTLYRLQQEQTETQLPLLANNGGEHSLTSSLIVKNTNGNENIGNDEEEFRLNQCKEDQTTTQLASTLRVRDSGYESCDADKSKIPNSQSNVSLSPDGQTLIVSYYTTPPILDNNTLSQRTTLRTFSSQPYQQHQNDSIINRVRLAEQEIIEV</sequence>
<dbReference type="CDD" id="cd11304">
    <property type="entry name" value="Cadherin_repeat"/>
    <property type="match status" value="6"/>
</dbReference>
<feature type="domain" description="Cadherin" evidence="14">
    <location>
        <begin position="137"/>
        <end position="244"/>
    </location>
</feature>
<dbReference type="PRINTS" id="PR00205">
    <property type="entry name" value="CADHERIN"/>
</dbReference>
<evidence type="ECO:0000259" key="14">
    <source>
        <dbReference type="PROSITE" id="PS50268"/>
    </source>
</evidence>
<keyword evidence="4 13" id="KW-0732">Signal</keyword>
<keyword evidence="17" id="KW-1185">Reference proteome</keyword>
<dbReference type="InterPro" id="IPR002126">
    <property type="entry name" value="Cadherin-like_dom"/>
</dbReference>
<evidence type="ECO:0000256" key="8">
    <source>
        <dbReference type="ARBA" id="ARBA00022989"/>
    </source>
</evidence>
<dbReference type="FunFam" id="2.60.40.60:FF:000007">
    <property type="entry name" value="Protocadherin alpha 2"/>
    <property type="match status" value="1"/>
</dbReference>
<accession>A0A813W176</accession>
<feature type="domain" description="Cadherin" evidence="14">
    <location>
        <begin position="19"/>
        <end position="136"/>
    </location>
</feature>
<dbReference type="OrthoDB" id="6252479at2759"/>
<dbReference type="Gene3D" id="2.60.40.60">
    <property type="entry name" value="Cadherins"/>
    <property type="match status" value="6"/>
</dbReference>
<dbReference type="PROSITE" id="PS00232">
    <property type="entry name" value="CADHERIN_1"/>
    <property type="match status" value="3"/>
</dbReference>
<keyword evidence="3 12" id="KW-0812">Transmembrane</keyword>
<evidence type="ECO:0000256" key="6">
    <source>
        <dbReference type="ARBA" id="ARBA00022837"/>
    </source>
</evidence>
<evidence type="ECO:0000256" key="10">
    <source>
        <dbReference type="ARBA" id="ARBA00023180"/>
    </source>
</evidence>
<feature type="transmembrane region" description="Helical" evidence="12">
    <location>
        <begin position="827"/>
        <end position="852"/>
    </location>
</feature>
<feature type="chain" id="PRO_5036223330" description="Cadherin domain-containing protein" evidence="13">
    <location>
        <begin position="21"/>
        <end position="1026"/>
    </location>
</feature>
<feature type="domain" description="Cadherin" evidence="14">
    <location>
        <begin position="366"/>
        <end position="470"/>
    </location>
</feature>
<evidence type="ECO:0000256" key="5">
    <source>
        <dbReference type="ARBA" id="ARBA00022737"/>
    </source>
</evidence>
<evidence type="ECO:0000256" key="4">
    <source>
        <dbReference type="ARBA" id="ARBA00022729"/>
    </source>
</evidence>
<feature type="domain" description="Cadherin" evidence="14">
    <location>
        <begin position="245"/>
        <end position="352"/>
    </location>
</feature>
<gene>
    <name evidence="15" type="ORF">GPM918_LOCUS5933</name>
    <name evidence="16" type="ORF">SRO942_LOCUS5933</name>
</gene>
<keyword evidence="5" id="KW-0677">Repeat</keyword>
<dbReference type="GO" id="GO:0005509">
    <property type="term" value="F:calcium ion binding"/>
    <property type="evidence" value="ECO:0007669"/>
    <property type="project" value="UniProtKB-UniRule"/>
</dbReference>
<keyword evidence="2" id="KW-1003">Cell membrane</keyword>
<dbReference type="Pfam" id="PF00028">
    <property type="entry name" value="Cadherin"/>
    <property type="match status" value="5"/>
</dbReference>
<keyword evidence="7" id="KW-0130">Cell adhesion</keyword>
<dbReference type="PANTHER" id="PTHR24028:SF146">
    <property type="entry name" value="CADHERIN 96CB, ISOFORM D-RELATED"/>
    <property type="match status" value="1"/>
</dbReference>
<name>A0A813W176_9BILA</name>
<dbReference type="AlphaFoldDB" id="A0A813W176"/>
<evidence type="ECO:0000313" key="15">
    <source>
        <dbReference type="EMBL" id="CAF0848247.1"/>
    </source>
</evidence>
<dbReference type="InterPro" id="IPR020894">
    <property type="entry name" value="Cadherin_CS"/>
</dbReference>
<feature type="signal peptide" evidence="13">
    <location>
        <begin position="1"/>
        <end position="20"/>
    </location>
</feature>
<feature type="domain" description="Cadherin" evidence="14">
    <location>
        <begin position="578"/>
        <end position="694"/>
    </location>
</feature>
<dbReference type="Proteomes" id="UP000663829">
    <property type="component" value="Unassembled WGS sequence"/>
</dbReference>
<protein>
    <recommendedName>
        <fullName evidence="14">Cadherin domain-containing protein</fullName>
    </recommendedName>
</protein>
<dbReference type="SMART" id="SM00112">
    <property type="entry name" value="CA"/>
    <property type="match status" value="6"/>
</dbReference>
<comment type="subcellular location">
    <subcellularLocation>
        <location evidence="1">Cell membrane</location>
        <topology evidence="1">Single-pass type I membrane protein</topology>
    </subcellularLocation>
</comment>
<feature type="domain" description="Cadherin" evidence="14">
    <location>
        <begin position="471"/>
        <end position="577"/>
    </location>
</feature>
<evidence type="ECO:0000256" key="13">
    <source>
        <dbReference type="SAM" id="SignalP"/>
    </source>
</evidence>
<keyword evidence="10" id="KW-0325">Glycoprotein</keyword>
<dbReference type="InterPro" id="IPR050174">
    <property type="entry name" value="Protocadherin/Cadherin-CA"/>
</dbReference>
<dbReference type="SUPFAM" id="SSF49313">
    <property type="entry name" value="Cadherin-like"/>
    <property type="match status" value="6"/>
</dbReference>
<evidence type="ECO:0000256" key="1">
    <source>
        <dbReference type="ARBA" id="ARBA00004251"/>
    </source>
</evidence>
<dbReference type="GO" id="GO:0007156">
    <property type="term" value="P:homophilic cell adhesion via plasma membrane adhesion molecules"/>
    <property type="evidence" value="ECO:0007669"/>
    <property type="project" value="InterPro"/>
</dbReference>
<evidence type="ECO:0000313" key="17">
    <source>
        <dbReference type="Proteomes" id="UP000663829"/>
    </source>
</evidence>
<dbReference type="FunFam" id="2.60.40.60:FF:000020">
    <property type="entry name" value="Dachsous cadherin-related 1b"/>
    <property type="match status" value="1"/>
</dbReference>
<dbReference type="EMBL" id="CAJNOQ010000886">
    <property type="protein sequence ID" value="CAF0848247.1"/>
    <property type="molecule type" value="Genomic_DNA"/>
</dbReference>
<evidence type="ECO:0000256" key="7">
    <source>
        <dbReference type="ARBA" id="ARBA00022889"/>
    </source>
</evidence>
<evidence type="ECO:0000256" key="2">
    <source>
        <dbReference type="ARBA" id="ARBA00022475"/>
    </source>
</evidence>
<keyword evidence="8 12" id="KW-1133">Transmembrane helix</keyword>
<keyword evidence="6 11" id="KW-0106">Calcium</keyword>
<dbReference type="PROSITE" id="PS50268">
    <property type="entry name" value="CADHERIN_2"/>
    <property type="match status" value="6"/>
</dbReference>
<proteinExistence type="predicted"/>
<evidence type="ECO:0000256" key="11">
    <source>
        <dbReference type="PROSITE-ProRule" id="PRU00043"/>
    </source>
</evidence>